<evidence type="ECO:0000259" key="1">
    <source>
        <dbReference type="Pfam" id="PF25428"/>
    </source>
</evidence>
<proteinExistence type="predicted"/>
<evidence type="ECO:0000313" key="2">
    <source>
        <dbReference type="EMBL" id="KAJ8500322.1"/>
    </source>
</evidence>
<organism evidence="2 3">
    <name type="scientific">Ensete ventricosum</name>
    <name type="common">Abyssinian banana</name>
    <name type="synonym">Musa ensete</name>
    <dbReference type="NCBI Taxonomy" id="4639"/>
    <lineage>
        <taxon>Eukaryota</taxon>
        <taxon>Viridiplantae</taxon>
        <taxon>Streptophyta</taxon>
        <taxon>Embryophyta</taxon>
        <taxon>Tracheophyta</taxon>
        <taxon>Spermatophyta</taxon>
        <taxon>Magnoliopsida</taxon>
        <taxon>Liliopsida</taxon>
        <taxon>Zingiberales</taxon>
        <taxon>Musaceae</taxon>
        <taxon>Ensete</taxon>
    </lineage>
</organism>
<evidence type="ECO:0000313" key="3">
    <source>
        <dbReference type="Proteomes" id="UP001222027"/>
    </source>
</evidence>
<feature type="domain" description="DUF7894" evidence="1">
    <location>
        <begin position="2"/>
        <end position="229"/>
    </location>
</feature>
<dbReference type="EMBL" id="JAQQAF010000003">
    <property type="protein sequence ID" value="KAJ8500322.1"/>
    <property type="molecule type" value="Genomic_DNA"/>
</dbReference>
<accession>A0AAV8RHT3</accession>
<dbReference type="PANTHER" id="PTHR37221">
    <property type="entry name" value="OS02G0582400 PROTEIN"/>
    <property type="match status" value="1"/>
</dbReference>
<dbReference type="InterPro" id="IPR057216">
    <property type="entry name" value="DUF7894"/>
</dbReference>
<sequence length="366" mass="40301">MAPTAIVLVRDADGFGPTIAEALLPSPNANLTRESSSFELSLEKYDVKDSKASGDLIQFLDPSGSPQVSIFILQNYEPPLAACVTNELLTSFSNETTIVLPFVMKALKINREEMNEQSVDQEVTLYAAKIGGISELAKAMISGAISAPPSLQIHCELLACLLLMARILSLPTVLIAAGGQRSNRKSSNPELEALYELGQLVASNLGLCFSKDKIQQKHSTKSTSVREPWLHIGQWIFIYLRELVTASFVILKAYDATESGSASAGGSVYSKAYGGRWRYWELIRRRKRRRSGEIYVARWRRIIAPYTQHQSPTPHLSYLSTYNSSPSTSGFSNHYYSAGPSSGSSWIGECGHFYCSFMSPFLIDSS</sequence>
<name>A0AAV8RHT3_ENSVE</name>
<reference evidence="2 3" key="1">
    <citation type="submission" date="2022-12" db="EMBL/GenBank/DDBJ databases">
        <title>Chromosome-scale assembly of the Ensete ventricosum genome.</title>
        <authorList>
            <person name="Dussert Y."/>
            <person name="Stocks J."/>
            <person name="Wendawek A."/>
            <person name="Woldeyes F."/>
            <person name="Nichols R.A."/>
            <person name="Borrell J.S."/>
        </authorList>
    </citation>
    <scope>NUCLEOTIDE SEQUENCE [LARGE SCALE GENOMIC DNA]</scope>
    <source>
        <strain evidence="3">cv. Maze</strain>
        <tissue evidence="2">Seeds</tissue>
    </source>
</reference>
<dbReference type="AlphaFoldDB" id="A0AAV8RHT3"/>
<dbReference type="Proteomes" id="UP001222027">
    <property type="component" value="Unassembled WGS sequence"/>
</dbReference>
<gene>
    <name evidence="2" type="ORF">OPV22_010874</name>
</gene>
<protein>
    <recommendedName>
        <fullName evidence="1">DUF7894 domain-containing protein</fullName>
    </recommendedName>
</protein>
<dbReference type="Pfam" id="PF25428">
    <property type="entry name" value="DUF7894"/>
    <property type="match status" value="1"/>
</dbReference>
<dbReference type="PANTHER" id="PTHR37221:SF1">
    <property type="entry name" value="OS02G0582400 PROTEIN"/>
    <property type="match status" value="1"/>
</dbReference>
<keyword evidence="3" id="KW-1185">Reference proteome</keyword>
<comment type="caution">
    <text evidence="2">The sequence shown here is derived from an EMBL/GenBank/DDBJ whole genome shotgun (WGS) entry which is preliminary data.</text>
</comment>